<reference evidence="1 2" key="1">
    <citation type="journal article" date="2013" name="Front. Microbiol.">
        <title>The genome of Nitrospina gracilis illuminates the metabolism and evolution of the major marine nitrite oxidizer.</title>
        <authorList>
            <person name="Luecker S."/>
            <person name="Nowka B."/>
            <person name="Rattei T."/>
            <person name="Spieck E."/>
            <person name="and Daims H."/>
        </authorList>
    </citation>
    <scope>NUCLEOTIDE SEQUENCE [LARGE SCALE GENOMIC DNA]</scope>
    <source>
        <strain evidence="1 2">3/211</strain>
    </source>
</reference>
<dbReference type="EMBL" id="CAQJ01000068">
    <property type="protein sequence ID" value="CCQ91266.1"/>
    <property type="molecule type" value="Genomic_DNA"/>
</dbReference>
<dbReference type="STRING" id="1266370.NITGR_610024"/>
<name>M1YLB9_NITG3</name>
<keyword evidence="2" id="KW-1185">Reference proteome</keyword>
<evidence type="ECO:0000313" key="1">
    <source>
        <dbReference type="EMBL" id="CCQ91266.1"/>
    </source>
</evidence>
<dbReference type="HOGENOM" id="CLU_1114892_0_0_0"/>
<dbReference type="Gene3D" id="3.40.630.10">
    <property type="entry name" value="Zn peptidases"/>
    <property type="match status" value="1"/>
</dbReference>
<accession>M1YLB9</accession>
<gene>
    <name evidence="1" type="ORF">NITGR_610024</name>
</gene>
<organism evidence="1 2">
    <name type="scientific">Nitrospina gracilis (strain 3/211)</name>
    <dbReference type="NCBI Taxonomy" id="1266370"/>
    <lineage>
        <taxon>Bacteria</taxon>
        <taxon>Pseudomonadati</taxon>
        <taxon>Nitrospinota/Tectimicrobiota group</taxon>
        <taxon>Nitrospinota</taxon>
        <taxon>Nitrospinia</taxon>
        <taxon>Nitrospinales</taxon>
        <taxon>Nitrospinaceae</taxon>
        <taxon>Nitrospina</taxon>
    </lineage>
</organism>
<dbReference type="Proteomes" id="UP000011704">
    <property type="component" value="Unassembled WGS sequence"/>
</dbReference>
<dbReference type="InParanoid" id="M1YLB9"/>
<sequence length="249" mass="27218">MKCGILLISDETAGGRTSKGLIGDLSNKSKYVIGLQGAGLSGQATTSFSGVMKYNVEIKYAPGKLSKTKGEQTDLISFLTQKINALRKMTTKDEDVSVAITSINTQGLDEATPDFANLNFRIRFRSPDLSQQLKDQIYKTFEVSATSPIKVNISRTLLRLPLMESEATASFYEQVSKVAKNLEIRLQKEHGTSSTSLCHVSPDKPVLGNLGPISGGMGTRNEYVVRDSLLDRSILLAYLIYLSANDLKE</sequence>
<protein>
    <recommendedName>
        <fullName evidence="3">Peptidase M20 dimerisation domain-containing protein</fullName>
    </recommendedName>
</protein>
<dbReference type="Gene3D" id="3.30.70.360">
    <property type="match status" value="1"/>
</dbReference>
<evidence type="ECO:0008006" key="3">
    <source>
        <dbReference type="Google" id="ProtNLM"/>
    </source>
</evidence>
<dbReference type="AlphaFoldDB" id="M1YLB9"/>
<comment type="caution">
    <text evidence="1">The sequence shown here is derived from an EMBL/GenBank/DDBJ whole genome shotgun (WGS) entry which is preliminary data.</text>
</comment>
<evidence type="ECO:0000313" key="2">
    <source>
        <dbReference type="Proteomes" id="UP000011704"/>
    </source>
</evidence>
<proteinExistence type="predicted"/>